<protein>
    <submittedName>
        <fullName evidence="1">Uncharacterized protein</fullName>
    </submittedName>
</protein>
<sequence>GRRITTKNGGQQTTTSSAAAAAGAGIPRKVHRIAVTVRTLDARSSTRSRIWPPWDSAGHARCTVLSERVAVVVSRGAAAASNVPVPSLAAPFQEDVICRWADAFGALRSIAPELRKCSK</sequence>
<proteinExistence type="predicted"/>
<evidence type="ECO:0000313" key="2">
    <source>
        <dbReference type="Proteomes" id="UP000805193"/>
    </source>
</evidence>
<feature type="non-terminal residue" evidence="1">
    <location>
        <position position="1"/>
    </location>
</feature>
<keyword evidence="2" id="KW-1185">Reference proteome</keyword>
<gene>
    <name evidence="1" type="ORF">HPB47_010519</name>
</gene>
<evidence type="ECO:0000313" key="1">
    <source>
        <dbReference type="EMBL" id="KAG0412353.1"/>
    </source>
</evidence>
<dbReference type="Proteomes" id="UP000805193">
    <property type="component" value="Unassembled WGS sequence"/>
</dbReference>
<organism evidence="1 2">
    <name type="scientific">Ixodes persulcatus</name>
    <name type="common">Taiga tick</name>
    <dbReference type="NCBI Taxonomy" id="34615"/>
    <lineage>
        <taxon>Eukaryota</taxon>
        <taxon>Metazoa</taxon>
        <taxon>Ecdysozoa</taxon>
        <taxon>Arthropoda</taxon>
        <taxon>Chelicerata</taxon>
        <taxon>Arachnida</taxon>
        <taxon>Acari</taxon>
        <taxon>Parasitiformes</taxon>
        <taxon>Ixodida</taxon>
        <taxon>Ixodoidea</taxon>
        <taxon>Ixodidae</taxon>
        <taxon>Ixodinae</taxon>
        <taxon>Ixodes</taxon>
    </lineage>
</organism>
<comment type="caution">
    <text evidence="1">The sequence shown here is derived from an EMBL/GenBank/DDBJ whole genome shotgun (WGS) entry which is preliminary data.</text>
</comment>
<dbReference type="EMBL" id="JABSTQ010011356">
    <property type="protein sequence ID" value="KAG0412353.1"/>
    <property type="molecule type" value="Genomic_DNA"/>
</dbReference>
<accession>A0AC60NZ57</accession>
<reference evidence="1 2" key="1">
    <citation type="journal article" date="2020" name="Cell">
        <title>Large-Scale Comparative Analyses of Tick Genomes Elucidate Their Genetic Diversity and Vector Capacities.</title>
        <authorList>
            <consortium name="Tick Genome and Microbiome Consortium (TIGMIC)"/>
            <person name="Jia N."/>
            <person name="Wang J."/>
            <person name="Shi W."/>
            <person name="Du L."/>
            <person name="Sun Y."/>
            <person name="Zhan W."/>
            <person name="Jiang J.F."/>
            <person name="Wang Q."/>
            <person name="Zhang B."/>
            <person name="Ji P."/>
            <person name="Bell-Sakyi L."/>
            <person name="Cui X.M."/>
            <person name="Yuan T.T."/>
            <person name="Jiang B.G."/>
            <person name="Yang W.F."/>
            <person name="Lam T.T."/>
            <person name="Chang Q.C."/>
            <person name="Ding S.J."/>
            <person name="Wang X.J."/>
            <person name="Zhu J.G."/>
            <person name="Ruan X.D."/>
            <person name="Zhao L."/>
            <person name="Wei J.T."/>
            <person name="Ye R.Z."/>
            <person name="Que T.C."/>
            <person name="Du C.H."/>
            <person name="Zhou Y.H."/>
            <person name="Cheng J.X."/>
            <person name="Dai P.F."/>
            <person name="Guo W.B."/>
            <person name="Han X.H."/>
            <person name="Huang E.J."/>
            <person name="Li L.F."/>
            <person name="Wei W."/>
            <person name="Gao Y.C."/>
            <person name="Liu J.Z."/>
            <person name="Shao H.Z."/>
            <person name="Wang X."/>
            <person name="Wang C.C."/>
            <person name="Yang T.C."/>
            <person name="Huo Q.B."/>
            <person name="Li W."/>
            <person name="Chen H.Y."/>
            <person name="Chen S.E."/>
            <person name="Zhou L.G."/>
            <person name="Ni X.B."/>
            <person name="Tian J.H."/>
            <person name="Sheng Y."/>
            <person name="Liu T."/>
            <person name="Pan Y.S."/>
            <person name="Xia L.Y."/>
            <person name="Li J."/>
            <person name="Zhao F."/>
            <person name="Cao W.C."/>
        </authorList>
    </citation>
    <scope>NUCLEOTIDE SEQUENCE [LARGE SCALE GENOMIC DNA]</scope>
    <source>
        <strain evidence="1">Iper-2018</strain>
    </source>
</reference>
<name>A0AC60NZ57_IXOPE</name>